<evidence type="ECO:0000259" key="1">
    <source>
        <dbReference type="Pfam" id="PF12080"/>
    </source>
</evidence>
<feature type="non-terminal residue" evidence="2">
    <location>
        <position position="1"/>
    </location>
</feature>
<organism evidence="2">
    <name type="scientific">marine sediment metagenome</name>
    <dbReference type="NCBI Taxonomy" id="412755"/>
    <lineage>
        <taxon>unclassified sequences</taxon>
        <taxon>metagenomes</taxon>
        <taxon>ecological metagenomes</taxon>
    </lineage>
</organism>
<proteinExistence type="predicted"/>
<gene>
    <name evidence="2" type="ORF">LCGC14_2617210</name>
</gene>
<comment type="caution">
    <text evidence="2">The sequence shown here is derived from an EMBL/GenBank/DDBJ whole genome shotgun (WGS) entry which is preliminary data.</text>
</comment>
<dbReference type="InterPro" id="IPR022719">
    <property type="entry name" value="Motility-assoc_prot_GldM_C"/>
</dbReference>
<evidence type="ECO:0000313" key="2">
    <source>
        <dbReference type="EMBL" id="KKL04321.1"/>
    </source>
</evidence>
<sequence length="79" mass="8568">NLPDFDFDLNLQVSGFKVNVPGKPTIEVSGSKMNARAKDLISQAPRGSTVQIFDINAKISGNSSYLLKQVSPVFVELTN</sequence>
<accession>A0A0F9CF82</accession>
<dbReference type="EMBL" id="LAZR01044572">
    <property type="protein sequence ID" value="KKL04321.1"/>
    <property type="molecule type" value="Genomic_DNA"/>
</dbReference>
<protein>
    <recommendedName>
        <fullName evidence="1">Gliding motility-associated protein GldM C-terminal domain-containing protein</fullName>
    </recommendedName>
</protein>
<dbReference type="Pfam" id="PF12080">
    <property type="entry name" value="GldM_4th"/>
    <property type="match status" value="1"/>
</dbReference>
<feature type="domain" description="Gliding motility-associated protein GldM C-terminal" evidence="1">
    <location>
        <begin position="2"/>
        <end position="77"/>
    </location>
</feature>
<dbReference type="AlphaFoldDB" id="A0A0F9CF82"/>
<reference evidence="2" key="1">
    <citation type="journal article" date="2015" name="Nature">
        <title>Complex archaea that bridge the gap between prokaryotes and eukaryotes.</title>
        <authorList>
            <person name="Spang A."/>
            <person name="Saw J.H."/>
            <person name="Jorgensen S.L."/>
            <person name="Zaremba-Niedzwiedzka K."/>
            <person name="Martijn J."/>
            <person name="Lind A.E."/>
            <person name="van Eijk R."/>
            <person name="Schleper C."/>
            <person name="Guy L."/>
            <person name="Ettema T.J."/>
        </authorList>
    </citation>
    <scope>NUCLEOTIDE SEQUENCE</scope>
</reference>
<name>A0A0F9CF82_9ZZZZ</name>